<dbReference type="AlphaFoldDB" id="A0AAN7WSE2"/>
<dbReference type="GO" id="GO:0005789">
    <property type="term" value="C:endoplasmic reticulum membrane"/>
    <property type="evidence" value="ECO:0007669"/>
    <property type="project" value="UniProtKB-SubCell"/>
</dbReference>
<evidence type="ECO:0000256" key="10">
    <source>
        <dbReference type="SAM" id="Phobius"/>
    </source>
</evidence>
<dbReference type="InterPro" id="IPR018253">
    <property type="entry name" value="DnaJ_domain_CS"/>
</dbReference>
<evidence type="ECO:0000313" key="14">
    <source>
        <dbReference type="Proteomes" id="UP001306508"/>
    </source>
</evidence>
<organism evidence="13 14">
    <name type="scientific">Arxiozyma heterogenica</name>
    <dbReference type="NCBI Taxonomy" id="278026"/>
    <lineage>
        <taxon>Eukaryota</taxon>
        <taxon>Fungi</taxon>
        <taxon>Dikarya</taxon>
        <taxon>Ascomycota</taxon>
        <taxon>Saccharomycotina</taxon>
        <taxon>Saccharomycetes</taxon>
        <taxon>Saccharomycetales</taxon>
        <taxon>Saccharomycetaceae</taxon>
        <taxon>Arxiozyma</taxon>
    </lineage>
</organism>
<comment type="subcellular location">
    <subcellularLocation>
        <location evidence="1">Endoplasmic reticulum membrane</location>
        <topology evidence="1">Single-pass membrane protein</topology>
    </subcellularLocation>
</comment>
<evidence type="ECO:0000256" key="4">
    <source>
        <dbReference type="ARBA" id="ARBA00022824"/>
    </source>
</evidence>
<keyword evidence="3 11" id="KW-0732">Signal</keyword>
<keyword evidence="6 10" id="KW-0472">Membrane</keyword>
<evidence type="ECO:0000256" key="6">
    <source>
        <dbReference type="ARBA" id="ARBA00023136"/>
    </source>
</evidence>
<feature type="domain" description="J" evidence="12">
    <location>
        <begin position="43"/>
        <end position="107"/>
    </location>
</feature>
<comment type="caution">
    <text evidence="13">The sequence shown here is derived from an EMBL/GenBank/DDBJ whole genome shotgun (WGS) entry which is preliminary data.</text>
</comment>
<evidence type="ECO:0000256" key="7">
    <source>
        <dbReference type="ARBA" id="ARBA00023186"/>
    </source>
</evidence>
<evidence type="ECO:0000256" key="5">
    <source>
        <dbReference type="ARBA" id="ARBA00022989"/>
    </source>
</evidence>
<evidence type="ECO:0000256" key="1">
    <source>
        <dbReference type="ARBA" id="ARBA00004389"/>
    </source>
</evidence>
<dbReference type="InterPro" id="IPR036869">
    <property type="entry name" value="J_dom_sf"/>
</dbReference>
<dbReference type="Proteomes" id="UP001306508">
    <property type="component" value="Unassembled WGS sequence"/>
</dbReference>
<keyword evidence="4" id="KW-0256">Endoplasmic reticulum</keyword>
<dbReference type="SUPFAM" id="SSF46565">
    <property type="entry name" value="Chaperone J-domain"/>
    <property type="match status" value="1"/>
</dbReference>
<keyword evidence="14" id="KW-1185">Reference proteome</keyword>
<dbReference type="PROSITE" id="PS00636">
    <property type="entry name" value="DNAJ_1"/>
    <property type="match status" value="1"/>
</dbReference>
<evidence type="ECO:0000256" key="8">
    <source>
        <dbReference type="ARBA" id="ARBA00061004"/>
    </source>
</evidence>
<comment type="similarity">
    <text evidence="8">Belongs to the DnaJ family.</text>
</comment>
<keyword evidence="7" id="KW-0143">Chaperone</keyword>
<dbReference type="PROSITE" id="PS50076">
    <property type="entry name" value="DNAJ_2"/>
    <property type="match status" value="1"/>
</dbReference>
<dbReference type="CDD" id="cd06257">
    <property type="entry name" value="DnaJ"/>
    <property type="match status" value="1"/>
</dbReference>
<dbReference type="SMART" id="SM00271">
    <property type="entry name" value="DnaJ"/>
    <property type="match status" value="1"/>
</dbReference>
<feature type="signal peptide" evidence="11">
    <location>
        <begin position="1"/>
        <end position="19"/>
    </location>
</feature>
<feature type="chain" id="PRO_5043050451" description="J domain-containing protein" evidence="11">
    <location>
        <begin position="20"/>
        <end position="277"/>
    </location>
</feature>
<dbReference type="InterPro" id="IPR001623">
    <property type="entry name" value="DnaJ_domain"/>
</dbReference>
<evidence type="ECO:0000256" key="3">
    <source>
        <dbReference type="ARBA" id="ARBA00022729"/>
    </source>
</evidence>
<evidence type="ECO:0000256" key="9">
    <source>
        <dbReference type="SAM" id="MobiDB-lite"/>
    </source>
</evidence>
<proteinExistence type="inferred from homology"/>
<name>A0AAN7WSE2_9SACH</name>
<evidence type="ECO:0000256" key="2">
    <source>
        <dbReference type="ARBA" id="ARBA00022692"/>
    </source>
</evidence>
<keyword evidence="5 10" id="KW-1133">Transmembrane helix</keyword>
<dbReference type="PANTHER" id="PTHR44653:SF2">
    <property type="entry name" value="DNAJ HOMOLOG SUBFAMILY C MEMBER 1"/>
    <property type="match status" value="1"/>
</dbReference>
<reference evidence="14" key="1">
    <citation type="submission" date="2023-07" db="EMBL/GenBank/DDBJ databases">
        <title>A draft genome of Kazachstania heterogenica Y-27499.</title>
        <authorList>
            <person name="Donic C."/>
            <person name="Kralova J.S."/>
            <person name="Fidel L."/>
            <person name="Ben-Dor S."/>
            <person name="Jung S."/>
        </authorList>
    </citation>
    <scope>NUCLEOTIDE SEQUENCE [LARGE SCALE GENOMIC DNA]</scope>
    <source>
        <strain evidence="14">Y27499</strain>
    </source>
</reference>
<gene>
    <name evidence="13" type="ORF">RI543_003846</name>
</gene>
<dbReference type="EMBL" id="JAWIZZ010000051">
    <property type="protein sequence ID" value="KAK5778918.1"/>
    <property type="molecule type" value="Genomic_DNA"/>
</dbReference>
<keyword evidence="2 10" id="KW-0812">Transmembrane</keyword>
<protein>
    <recommendedName>
        <fullName evidence="12">J domain-containing protein</fullName>
    </recommendedName>
</protein>
<dbReference type="InterPro" id="IPR052606">
    <property type="entry name" value="DnaJ_domain_protein"/>
</dbReference>
<dbReference type="GO" id="GO:0006457">
    <property type="term" value="P:protein folding"/>
    <property type="evidence" value="ECO:0007669"/>
    <property type="project" value="UniProtKB-ARBA"/>
</dbReference>
<evidence type="ECO:0000313" key="13">
    <source>
        <dbReference type="EMBL" id="KAK5778918.1"/>
    </source>
</evidence>
<evidence type="ECO:0000259" key="12">
    <source>
        <dbReference type="PROSITE" id="PS50076"/>
    </source>
</evidence>
<accession>A0AAN7WSE2</accession>
<feature type="region of interest" description="Disordered" evidence="9">
    <location>
        <begin position="252"/>
        <end position="277"/>
    </location>
</feature>
<sequence>MNSLFYLVVSFLLVTFVWCFSPQEVEVFQLQHDLVEKYGPNMNFYKFLKLKKGKDSTSKEIIKNLRKLAKKYHPDKNKRYKKLYERLNLATNILSNDERKKMYDYYLKNGFPDYDFNKGGYFFNRVQPKTYVILLFVYLAVSVIHYGVLRLQYTSSRKRIEDFISQCKELDDTDSLGEKRLTFQQHPEDKPKELLIKFGDVYLLEPNPRDDSNPIRTIISPDTLEEPTVMDCFFFTLPLWFFSKLTRKNHDQIKDKSMNKKNNGSQRSKTKNKGKNQ</sequence>
<dbReference type="Gene3D" id="1.10.287.110">
    <property type="entry name" value="DnaJ domain"/>
    <property type="match status" value="1"/>
</dbReference>
<dbReference type="PANTHER" id="PTHR44653">
    <property type="entry name" value="DNAJ HOMOLOG SUBFAMILY C MEMBER 1"/>
    <property type="match status" value="1"/>
</dbReference>
<evidence type="ECO:0000256" key="11">
    <source>
        <dbReference type="SAM" id="SignalP"/>
    </source>
</evidence>
<dbReference type="Pfam" id="PF00226">
    <property type="entry name" value="DnaJ"/>
    <property type="match status" value="1"/>
</dbReference>
<feature type="transmembrane region" description="Helical" evidence="10">
    <location>
        <begin position="131"/>
        <end position="149"/>
    </location>
</feature>
<dbReference type="FunFam" id="1.10.287.110:FF:000116">
    <property type="entry name" value="Erj5p"/>
    <property type="match status" value="1"/>
</dbReference>
<feature type="compositionally biased region" description="Basic residues" evidence="9">
    <location>
        <begin position="268"/>
        <end position="277"/>
    </location>
</feature>